<feature type="signal peptide" evidence="5">
    <location>
        <begin position="1"/>
        <end position="17"/>
    </location>
</feature>
<feature type="transmembrane region" description="Helical" evidence="4">
    <location>
        <begin position="127"/>
        <end position="148"/>
    </location>
</feature>
<keyword evidence="5" id="KW-0732">Signal</keyword>
<dbReference type="InterPro" id="IPR013105">
    <property type="entry name" value="TPR_2"/>
</dbReference>
<evidence type="ECO:0000259" key="6">
    <source>
        <dbReference type="SMART" id="SM00287"/>
    </source>
</evidence>
<organism evidence="7 8">
    <name type="scientific">Gillisia lutea</name>
    <dbReference type="NCBI Taxonomy" id="2909668"/>
    <lineage>
        <taxon>Bacteria</taxon>
        <taxon>Pseudomonadati</taxon>
        <taxon>Bacteroidota</taxon>
        <taxon>Flavobacteriia</taxon>
        <taxon>Flavobacteriales</taxon>
        <taxon>Flavobacteriaceae</taxon>
        <taxon>Gillisia</taxon>
    </lineage>
</organism>
<proteinExistence type="predicted"/>
<evidence type="ECO:0000256" key="3">
    <source>
        <dbReference type="PROSITE-ProRule" id="PRU00339"/>
    </source>
</evidence>
<evidence type="ECO:0000313" key="7">
    <source>
        <dbReference type="EMBL" id="MCF4100711.1"/>
    </source>
</evidence>
<feature type="transmembrane region" description="Helical" evidence="4">
    <location>
        <begin position="157"/>
        <end position="178"/>
    </location>
</feature>
<feature type="chain" id="PRO_5046623620" evidence="5">
    <location>
        <begin position="18"/>
        <end position="249"/>
    </location>
</feature>
<dbReference type="RefSeq" id="WP_236132849.1">
    <property type="nucleotide sequence ID" value="NZ_JAKGTH010000006.1"/>
</dbReference>
<dbReference type="SUPFAM" id="SSF48452">
    <property type="entry name" value="TPR-like"/>
    <property type="match status" value="1"/>
</dbReference>
<name>A0ABS9EGX8_9FLAO</name>
<protein>
    <submittedName>
        <fullName evidence="7">Tetratricopeptide repeat protein</fullName>
    </submittedName>
</protein>
<sequence length="249" mass="28591">MKKIFYFIMLCSFPVLAQNNDLFNKGNEAYNVGNYEEAVTSYEKILNSGQTSAALYFNLANSHYKLNHIAPSIFYYEKALQLQPNDKEIRNNLEFANNMTIDAIEQLPKTGLSKLLQNLISGFSYNAWAWIAIVAAITFAVLFLLYYFSVSSKFKRLFFVSSMVFLLGCAGTLIFAYLQYNYIQNSEFAIIFTEEVVVKNEPNARANEVFTLHEGTKVEILNTYQNWIEIELANRSKGWMLVQDAKTLK</sequence>
<evidence type="ECO:0000313" key="8">
    <source>
        <dbReference type="Proteomes" id="UP001179363"/>
    </source>
</evidence>
<evidence type="ECO:0000256" key="2">
    <source>
        <dbReference type="ARBA" id="ARBA00022803"/>
    </source>
</evidence>
<dbReference type="InterPro" id="IPR019734">
    <property type="entry name" value="TPR_rpt"/>
</dbReference>
<dbReference type="InterPro" id="IPR003646">
    <property type="entry name" value="SH3-like_bac-type"/>
</dbReference>
<gene>
    <name evidence="7" type="ORF">L1I30_03430</name>
</gene>
<keyword evidence="1" id="KW-0677">Repeat</keyword>
<dbReference type="Pfam" id="PF13181">
    <property type="entry name" value="TPR_8"/>
    <property type="match status" value="1"/>
</dbReference>
<dbReference type="Gene3D" id="2.30.30.40">
    <property type="entry name" value="SH3 Domains"/>
    <property type="match status" value="1"/>
</dbReference>
<dbReference type="Gene3D" id="1.25.40.10">
    <property type="entry name" value="Tetratricopeptide repeat domain"/>
    <property type="match status" value="1"/>
</dbReference>
<keyword evidence="8" id="KW-1185">Reference proteome</keyword>
<evidence type="ECO:0000256" key="4">
    <source>
        <dbReference type="SAM" id="Phobius"/>
    </source>
</evidence>
<reference evidence="7" key="1">
    <citation type="submission" date="2022-01" db="EMBL/GenBank/DDBJ databases">
        <title>Gillisia lutea sp. nov., isolated from marine plastic residues from the Malvarosa beach (Valencia, Spain).</title>
        <authorList>
            <person name="Vidal-Verdu A."/>
            <person name="Molina-Menor E."/>
            <person name="Satari L."/>
            <person name="Pascual J."/>
            <person name="Pereto J."/>
            <person name="Porcar M."/>
        </authorList>
    </citation>
    <scope>NUCLEOTIDE SEQUENCE</scope>
    <source>
        <strain evidence="7">M10.2A</strain>
    </source>
</reference>
<feature type="repeat" description="TPR" evidence="3">
    <location>
        <begin position="53"/>
        <end position="86"/>
    </location>
</feature>
<dbReference type="PROSITE" id="PS50005">
    <property type="entry name" value="TPR"/>
    <property type="match status" value="1"/>
</dbReference>
<dbReference type="InterPro" id="IPR011990">
    <property type="entry name" value="TPR-like_helical_dom_sf"/>
</dbReference>
<comment type="caution">
    <text evidence="7">The sequence shown here is derived from an EMBL/GenBank/DDBJ whole genome shotgun (WGS) entry which is preliminary data.</text>
</comment>
<accession>A0ABS9EGX8</accession>
<evidence type="ECO:0000256" key="5">
    <source>
        <dbReference type="SAM" id="SignalP"/>
    </source>
</evidence>
<dbReference type="EMBL" id="JAKGTH010000006">
    <property type="protein sequence ID" value="MCF4100711.1"/>
    <property type="molecule type" value="Genomic_DNA"/>
</dbReference>
<keyword evidence="2 3" id="KW-0802">TPR repeat</keyword>
<dbReference type="SMART" id="SM00287">
    <property type="entry name" value="SH3b"/>
    <property type="match status" value="1"/>
</dbReference>
<feature type="domain" description="SH3b" evidence="6">
    <location>
        <begin position="186"/>
        <end position="248"/>
    </location>
</feature>
<keyword evidence="4" id="KW-0472">Membrane</keyword>
<evidence type="ECO:0000256" key="1">
    <source>
        <dbReference type="ARBA" id="ARBA00022737"/>
    </source>
</evidence>
<keyword evidence="4" id="KW-0812">Transmembrane</keyword>
<dbReference type="SMART" id="SM00028">
    <property type="entry name" value="TPR"/>
    <property type="match status" value="2"/>
</dbReference>
<dbReference type="Proteomes" id="UP001179363">
    <property type="component" value="Unassembled WGS sequence"/>
</dbReference>
<dbReference type="Pfam" id="PF07719">
    <property type="entry name" value="TPR_2"/>
    <property type="match status" value="1"/>
</dbReference>
<keyword evidence="4" id="KW-1133">Transmembrane helix</keyword>